<reference evidence="2" key="2">
    <citation type="submission" date="2021-08" db="EMBL/GenBank/DDBJ databases">
        <authorList>
            <person name="Dalcin Martins P."/>
        </authorList>
    </citation>
    <scope>NUCLEOTIDE SEQUENCE</scope>
    <source>
        <strain evidence="2">MAG_39</strain>
    </source>
</reference>
<organism evidence="2 3">
    <name type="scientific">Candidatus Nitrobium versatile</name>
    <dbReference type="NCBI Taxonomy" id="2884831"/>
    <lineage>
        <taxon>Bacteria</taxon>
        <taxon>Pseudomonadati</taxon>
        <taxon>Nitrospirota</taxon>
        <taxon>Nitrospiria</taxon>
        <taxon>Nitrospirales</taxon>
        <taxon>Nitrospiraceae</taxon>
        <taxon>Candidatus Nitrobium</taxon>
    </lineage>
</organism>
<protein>
    <submittedName>
        <fullName evidence="2">OB-fold nucleic acid binding domain-containing protein</fullName>
    </submittedName>
</protein>
<dbReference type="Proteomes" id="UP000705867">
    <property type="component" value="Unassembled WGS sequence"/>
</dbReference>
<dbReference type="Pfam" id="PF01336">
    <property type="entry name" value="tRNA_anti-codon"/>
    <property type="match status" value="1"/>
</dbReference>
<dbReference type="SUPFAM" id="SSF101756">
    <property type="entry name" value="Hypothetical protein YgiW"/>
    <property type="match status" value="1"/>
</dbReference>
<comment type="caution">
    <text evidence="2">The sequence shown here is derived from an EMBL/GenBank/DDBJ whole genome shotgun (WGS) entry which is preliminary data.</text>
</comment>
<dbReference type="Gene3D" id="2.40.50.200">
    <property type="entry name" value="Bacterial OB-fold"/>
    <property type="match status" value="1"/>
</dbReference>
<name>A0A953M1K0_9BACT</name>
<feature type="domain" description="OB" evidence="1">
    <location>
        <begin position="51"/>
        <end position="118"/>
    </location>
</feature>
<accession>A0A953M1K0</accession>
<sequence length="119" mass="12943">MDKKILFLFVGILILVTGCSAEKYGMGIDAGAPVIMVKDIVLKPELQGRNVTIEGRISSQCQSNGCWFVLQDDTGQVFVNLQPGNFALPSRMGKRVRVTGVVATDQQGYQIIARGVEVK</sequence>
<dbReference type="InterPro" id="IPR036700">
    <property type="entry name" value="BOBF_sf"/>
</dbReference>
<reference evidence="2" key="1">
    <citation type="journal article" date="2021" name="bioRxiv">
        <title>Unraveling nitrogen, sulfur and carbon metabolic pathways and microbial community transcriptional responses to substrate deprivation and toxicity stresses in a bioreactor mimicking anoxic brackish coastal sediment conditions.</title>
        <authorList>
            <person name="Martins P.D."/>
            <person name="Echeveste M.J."/>
            <person name="Arshad A."/>
            <person name="Kurth J."/>
            <person name="Ouboter H."/>
            <person name="Jetten M.S.M."/>
            <person name="Welte C.U."/>
        </authorList>
    </citation>
    <scope>NUCLEOTIDE SEQUENCE</scope>
    <source>
        <strain evidence="2">MAG_39</strain>
    </source>
</reference>
<dbReference type="EMBL" id="JAIOIV010000090">
    <property type="protein sequence ID" value="MBZ0156780.1"/>
    <property type="molecule type" value="Genomic_DNA"/>
</dbReference>
<dbReference type="GO" id="GO:0003676">
    <property type="term" value="F:nucleic acid binding"/>
    <property type="evidence" value="ECO:0007669"/>
    <property type="project" value="InterPro"/>
</dbReference>
<gene>
    <name evidence="2" type="ORF">K8I29_11310</name>
</gene>
<proteinExistence type="predicted"/>
<dbReference type="InterPro" id="IPR004365">
    <property type="entry name" value="NA-bd_OB_tRNA"/>
</dbReference>
<evidence type="ECO:0000259" key="1">
    <source>
        <dbReference type="Pfam" id="PF01336"/>
    </source>
</evidence>
<evidence type="ECO:0000313" key="2">
    <source>
        <dbReference type="EMBL" id="MBZ0156780.1"/>
    </source>
</evidence>
<dbReference type="PROSITE" id="PS51257">
    <property type="entry name" value="PROKAR_LIPOPROTEIN"/>
    <property type="match status" value="1"/>
</dbReference>
<evidence type="ECO:0000313" key="3">
    <source>
        <dbReference type="Proteomes" id="UP000705867"/>
    </source>
</evidence>
<dbReference type="AlphaFoldDB" id="A0A953M1K0"/>